<feature type="compositionally biased region" description="Low complexity" evidence="1">
    <location>
        <begin position="30"/>
        <end position="47"/>
    </location>
</feature>
<dbReference type="GeneID" id="123172498"/>
<dbReference type="PANTHER" id="PTHR33472:SF28">
    <property type="entry name" value="BROMO AND FHA DOMAIN-CONTAINING PROTEIN DDB_G0267958"/>
    <property type="match status" value="1"/>
</dbReference>
<feature type="compositionally biased region" description="Basic and acidic residues" evidence="1">
    <location>
        <begin position="257"/>
        <end position="279"/>
    </location>
</feature>
<sequence length="346" mass="37146">MADGDQNQQPPRYWFPYWSGPPPPVRPQMSRRLSPPAAPSSPALPSSPRRPSPSHPRQPTPPRAAQSQASSRPSPSRASPLAPIREPPSSNSNAGATARPPPKPKHKDVDVVPQPEKAAVHPTAAAAETKHGKAAQHHHKEKEADKEKEDEHKSKDKKNHAGEDSKHKDKEKKHHADAGDEDSKHKEKEKEKDKEKKHHADGGEEGKHKGKEHGKLHGELKADMVRRATGSGHGHPGASAITLAGENKGASMKVGGKSKDGSWKEHQGGHRLDGKPVDGEKKQGMMRALINSNVQVINNSLLLHSSCSGGDPGVHLNLSAKSSARKDKQKHAAGADKSDKAAAAKK</sequence>
<feature type="compositionally biased region" description="Pro residues" evidence="1">
    <location>
        <begin position="48"/>
        <end position="62"/>
    </location>
</feature>
<dbReference type="Proteomes" id="UP000019116">
    <property type="component" value="Chromosome Un"/>
</dbReference>
<feature type="compositionally biased region" description="Basic and acidic residues" evidence="1">
    <location>
        <begin position="141"/>
        <end position="226"/>
    </location>
</feature>
<evidence type="ECO:0000313" key="2">
    <source>
        <dbReference type="EnsemblPlants" id="TraesCSU02G056100.1.cds1"/>
    </source>
</evidence>
<organism evidence="2">
    <name type="scientific">Triticum aestivum</name>
    <name type="common">Wheat</name>
    <dbReference type="NCBI Taxonomy" id="4565"/>
    <lineage>
        <taxon>Eukaryota</taxon>
        <taxon>Viridiplantae</taxon>
        <taxon>Streptophyta</taxon>
        <taxon>Embryophyta</taxon>
        <taxon>Tracheophyta</taxon>
        <taxon>Spermatophyta</taxon>
        <taxon>Magnoliopsida</taxon>
        <taxon>Liliopsida</taxon>
        <taxon>Poales</taxon>
        <taxon>Poaceae</taxon>
        <taxon>BOP clade</taxon>
        <taxon>Pooideae</taxon>
        <taxon>Triticodae</taxon>
        <taxon>Triticeae</taxon>
        <taxon>Triticinae</taxon>
        <taxon>Triticum</taxon>
    </lineage>
</organism>
<reference evidence="2" key="2">
    <citation type="submission" date="2018-10" db="UniProtKB">
        <authorList>
            <consortium name="EnsemblPlants"/>
        </authorList>
    </citation>
    <scope>IDENTIFICATION</scope>
</reference>
<dbReference type="RefSeq" id="XP_044445396.1">
    <property type="nucleotide sequence ID" value="XM_044589461.1"/>
</dbReference>
<dbReference type="KEGG" id="taes:123172498"/>
<gene>
    <name evidence="2" type="primary">LOC123172498</name>
</gene>
<feature type="compositionally biased region" description="Low complexity" evidence="1">
    <location>
        <begin position="111"/>
        <end position="127"/>
    </location>
</feature>
<protein>
    <submittedName>
        <fullName evidence="2">Uncharacterized protein</fullName>
    </submittedName>
</protein>
<evidence type="ECO:0000256" key="1">
    <source>
        <dbReference type="SAM" id="MobiDB-lite"/>
    </source>
</evidence>
<reference evidence="2" key="1">
    <citation type="submission" date="2018-08" db="EMBL/GenBank/DDBJ databases">
        <authorList>
            <person name="Rossello M."/>
        </authorList>
    </citation>
    <scope>NUCLEOTIDE SEQUENCE [LARGE SCALE GENOMIC DNA]</scope>
    <source>
        <strain evidence="2">cv. Chinese Spring</strain>
    </source>
</reference>
<accession>A0A3B6UAL6</accession>
<name>A0A3B6UAL6_WHEAT</name>
<dbReference type="EnsemblPlants" id="TraesCSU02G056100.1">
    <property type="protein sequence ID" value="TraesCSU02G056100.1.cds1"/>
    <property type="gene ID" value="TraesCSU02G056100"/>
</dbReference>
<dbReference type="Gramene" id="TraesLAC3D03G01737160.1">
    <property type="protein sequence ID" value="TraesLAC3D03G01737160.1.CDS1"/>
    <property type="gene ID" value="TraesLAC3D03G01737160"/>
</dbReference>
<feature type="region of interest" description="Disordered" evidence="1">
    <location>
        <begin position="306"/>
        <end position="346"/>
    </location>
</feature>
<proteinExistence type="predicted"/>
<dbReference type="STRING" id="4565.A0A3B6UAL6"/>
<dbReference type="AlphaFoldDB" id="A0A3B6UAL6"/>
<feature type="region of interest" description="Disordered" evidence="1">
    <location>
        <begin position="1"/>
        <end position="279"/>
    </location>
</feature>
<dbReference type="Gramene" id="TraesCSU03G0052100.1">
    <property type="protein sequence ID" value="TraesCSU03G0052100.1.CDS1"/>
    <property type="gene ID" value="TraesCSU03G0052100"/>
</dbReference>
<evidence type="ECO:0000313" key="3">
    <source>
        <dbReference type="Proteomes" id="UP000019116"/>
    </source>
</evidence>
<dbReference type="OMA" id="NIMEMDE"/>
<dbReference type="Gramene" id="TraesROB_scaffold_038916_01G000300.1">
    <property type="protein sequence ID" value="TraesROB_scaffold_038916_01G000300.1"/>
    <property type="gene ID" value="TraesROB_scaffold_038916_01G000300"/>
</dbReference>
<feature type="compositionally biased region" description="Basic and acidic residues" evidence="1">
    <location>
        <begin position="333"/>
        <end position="346"/>
    </location>
</feature>
<dbReference type="Gramene" id="TraesCSU02G056100.1">
    <property type="protein sequence ID" value="TraesCSU02G056100.1.cds1"/>
    <property type="gene ID" value="TraesCSU02G056100"/>
</dbReference>
<feature type="compositionally biased region" description="Low complexity" evidence="1">
    <location>
        <begin position="63"/>
        <end position="84"/>
    </location>
</feature>
<feature type="compositionally biased region" description="Polar residues" evidence="1">
    <location>
        <begin position="1"/>
        <end position="10"/>
    </location>
</feature>
<keyword evidence="3" id="KW-1185">Reference proteome</keyword>
<dbReference type="PANTHER" id="PTHR33472">
    <property type="entry name" value="OS01G0106600 PROTEIN"/>
    <property type="match status" value="1"/>
</dbReference>
<dbReference type="OrthoDB" id="1939627at2759"/>
<dbReference type="Gramene" id="TraesNOR3D03G01823870.1">
    <property type="protein sequence ID" value="TraesNOR3D03G01823870.1.CDS1"/>
    <property type="gene ID" value="TraesNOR3D03G01823870"/>
</dbReference>